<evidence type="ECO:0000313" key="4">
    <source>
        <dbReference type="Proteomes" id="UP000233526"/>
    </source>
</evidence>
<name>A0A2N3IMP4_AERSO</name>
<evidence type="ECO:0000313" key="3">
    <source>
        <dbReference type="EMBL" id="PKQ72040.1"/>
    </source>
</evidence>
<dbReference type="Pfam" id="PF07929">
    <property type="entry name" value="PRiA4_ORF3"/>
    <property type="match status" value="1"/>
</dbReference>
<dbReference type="PANTHER" id="PTHR41878:SF1">
    <property type="entry name" value="TNPR PROTEIN"/>
    <property type="match status" value="1"/>
</dbReference>
<sequence length="149" mass="16948">MLTPLTIRLLGGGYNQSLSPWECVLEIATDATLAELHDAIQQATGFENDHLYMFMIARTPNSRRARQFDCDEETYTTTIAEMLAQAKGLKAFYLFDFGDSWLFQVVPSRKKPHPPVAGVSYPRLVSESGKKPIQYPDWDQWDDEDIDDA</sequence>
<evidence type="ECO:0000256" key="1">
    <source>
        <dbReference type="SAM" id="MobiDB-lite"/>
    </source>
</evidence>
<accession>A0A2N3IMP4</accession>
<feature type="compositionally biased region" description="Acidic residues" evidence="1">
    <location>
        <begin position="139"/>
        <end position="149"/>
    </location>
</feature>
<feature type="region of interest" description="Disordered" evidence="1">
    <location>
        <begin position="129"/>
        <end position="149"/>
    </location>
</feature>
<dbReference type="SUPFAM" id="SSF159941">
    <property type="entry name" value="MM3350-like"/>
    <property type="match status" value="1"/>
</dbReference>
<feature type="domain" description="Plasmid pRiA4b Orf3-like" evidence="2">
    <location>
        <begin position="25"/>
        <end position="132"/>
    </location>
</feature>
<organism evidence="3 4">
    <name type="scientific">Aeromonas sobria</name>
    <dbReference type="NCBI Taxonomy" id="646"/>
    <lineage>
        <taxon>Bacteria</taxon>
        <taxon>Pseudomonadati</taxon>
        <taxon>Pseudomonadota</taxon>
        <taxon>Gammaproteobacteria</taxon>
        <taxon>Aeromonadales</taxon>
        <taxon>Aeromonadaceae</taxon>
        <taxon>Aeromonas</taxon>
    </lineage>
</organism>
<dbReference type="Proteomes" id="UP000233526">
    <property type="component" value="Unassembled WGS sequence"/>
</dbReference>
<dbReference type="Gene3D" id="3.10.290.30">
    <property type="entry name" value="MM3350-like"/>
    <property type="match status" value="1"/>
</dbReference>
<dbReference type="EMBL" id="LJZX01000078">
    <property type="protein sequence ID" value="PKQ72040.1"/>
    <property type="molecule type" value="Genomic_DNA"/>
</dbReference>
<proteinExistence type="predicted"/>
<gene>
    <name evidence="3" type="ORF">AOX56_06785</name>
</gene>
<comment type="caution">
    <text evidence="3">The sequence shown here is derived from an EMBL/GenBank/DDBJ whole genome shotgun (WGS) entry which is preliminary data.</text>
</comment>
<dbReference type="AlphaFoldDB" id="A0A2N3IMP4"/>
<reference evidence="3 4" key="1">
    <citation type="journal article" date="2017" name="Front. Microbiol.">
        <title>Strong Genomic and Phenotypic Heterogeneity in the Aeromonas sobria Species Complex.</title>
        <authorList>
            <person name="Gauthier J."/>
            <person name="Vincent A.T."/>
            <person name="Charette S.J."/>
            <person name="Derome N."/>
        </authorList>
    </citation>
    <scope>NUCLEOTIDE SEQUENCE [LARGE SCALE GENOMIC DNA]</scope>
    <source>
        <strain evidence="3 4">JF2635</strain>
    </source>
</reference>
<dbReference type="InterPro" id="IPR012912">
    <property type="entry name" value="Plasmid_pRiA4b_Orf3-like"/>
</dbReference>
<dbReference type="PANTHER" id="PTHR41878">
    <property type="entry name" value="LEXA REPRESSOR-RELATED"/>
    <property type="match status" value="1"/>
</dbReference>
<protein>
    <recommendedName>
        <fullName evidence="2">Plasmid pRiA4b Orf3-like domain-containing protein</fullName>
    </recommendedName>
</protein>
<dbReference type="InterPro" id="IPR024047">
    <property type="entry name" value="MM3350-like_sf"/>
</dbReference>
<evidence type="ECO:0000259" key="2">
    <source>
        <dbReference type="Pfam" id="PF07929"/>
    </source>
</evidence>
<dbReference type="RefSeq" id="WP_101320684.1">
    <property type="nucleotide sequence ID" value="NZ_CAWNSS010000078.1"/>
</dbReference>